<comment type="similarity">
    <text evidence="2 6">Belongs to the GMC oxidoreductase family.</text>
</comment>
<dbReference type="Gene3D" id="3.30.560.10">
    <property type="entry name" value="Glucose Oxidase, domain 3"/>
    <property type="match status" value="1"/>
</dbReference>
<evidence type="ECO:0000256" key="4">
    <source>
        <dbReference type="ARBA" id="ARBA00022827"/>
    </source>
</evidence>
<dbReference type="AlphaFoldDB" id="A0A9P6MVM6"/>
<dbReference type="InterPro" id="IPR000172">
    <property type="entry name" value="GMC_OxRdtase_N"/>
</dbReference>
<protein>
    <recommendedName>
        <fullName evidence="7">Glucose-methanol-choline oxidoreductase N-terminal domain-containing protein</fullName>
    </recommendedName>
</protein>
<evidence type="ECO:0000256" key="6">
    <source>
        <dbReference type="RuleBase" id="RU003968"/>
    </source>
</evidence>
<dbReference type="InterPro" id="IPR036188">
    <property type="entry name" value="FAD/NAD-bd_sf"/>
</dbReference>
<name>A0A9P6MVM6_9FUNG</name>
<comment type="cofactor">
    <cofactor evidence="1 5">
        <name>FAD</name>
        <dbReference type="ChEBI" id="CHEBI:57692"/>
    </cofactor>
</comment>
<dbReference type="GO" id="GO:0016614">
    <property type="term" value="F:oxidoreductase activity, acting on CH-OH group of donors"/>
    <property type="evidence" value="ECO:0007669"/>
    <property type="project" value="InterPro"/>
</dbReference>
<dbReference type="SUPFAM" id="SSF54373">
    <property type="entry name" value="FAD-linked reductases, C-terminal domain"/>
    <property type="match status" value="1"/>
</dbReference>
<feature type="binding site" evidence="5">
    <location>
        <position position="354"/>
    </location>
    <ligand>
        <name>substrate</name>
    </ligand>
</feature>
<dbReference type="PANTHER" id="PTHR11552:SF147">
    <property type="entry name" value="CHOLINE DEHYDROGENASE, MITOCHONDRIAL"/>
    <property type="match status" value="1"/>
</dbReference>
<dbReference type="Proteomes" id="UP000703661">
    <property type="component" value="Unassembled WGS sequence"/>
</dbReference>
<dbReference type="SUPFAM" id="SSF51905">
    <property type="entry name" value="FAD/NAD(P)-binding domain"/>
    <property type="match status" value="1"/>
</dbReference>
<evidence type="ECO:0000256" key="5">
    <source>
        <dbReference type="PIRSR" id="PIRSR000137-2"/>
    </source>
</evidence>
<dbReference type="GO" id="GO:0050660">
    <property type="term" value="F:flavin adenine dinucleotide binding"/>
    <property type="evidence" value="ECO:0007669"/>
    <property type="project" value="InterPro"/>
</dbReference>
<feature type="domain" description="Glucose-methanol-choline oxidoreductase N-terminal" evidence="7">
    <location>
        <begin position="90"/>
        <end position="113"/>
    </location>
</feature>
<evidence type="ECO:0000313" key="9">
    <source>
        <dbReference type="Proteomes" id="UP000703661"/>
    </source>
</evidence>
<dbReference type="InterPro" id="IPR007867">
    <property type="entry name" value="GMC_OxRtase_C"/>
</dbReference>
<dbReference type="Pfam" id="PF00732">
    <property type="entry name" value="GMC_oxred_N"/>
    <property type="match status" value="1"/>
</dbReference>
<keyword evidence="9" id="KW-1185">Reference proteome</keyword>
<evidence type="ECO:0000259" key="7">
    <source>
        <dbReference type="PROSITE" id="PS00623"/>
    </source>
</evidence>
<reference evidence="8" key="1">
    <citation type="journal article" date="2020" name="Fungal Divers.">
        <title>Resolving the Mortierellaceae phylogeny through synthesis of multi-gene phylogenetics and phylogenomics.</title>
        <authorList>
            <person name="Vandepol N."/>
            <person name="Liber J."/>
            <person name="Desiro A."/>
            <person name="Na H."/>
            <person name="Kennedy M."/>
            <person name="Barry K."/>
            <person name="Grigoriev I.V."/>
            <person name="Miller A.N."/>
            <person name="O'Donnell K."/>
            <person name="Stajich J.E."/>
            <person name="Bonito G."/>
        </authorList>
    </citation>
    <scope>NUCLEOTIDE SEQUENCE</scope>
    <source>
        <strain evidence="8">NRRL 2769</strain>
    </source>
</reference>
<dbReference type="EMBL" id="JAAAID010000625">
    <property type="protein sequence ID" value="KAG0015479.1"/>
    <property type="molecule type" value="Genomic_DNA"/>
</dbReference>
<organism evidence="8 9">
    <name type="scientific">Entomortierella chlamydospora</name>
    <dbReference type="NCBI Taxonomy" id="101097"/>
    <lineage>
        <taxon>Eukaryota</taxon>
        <taxon>Fungi</taxon>
        <taxon>Fungi incertae sedis</taxon>
        <taxon>Mucoromycota</taxon>
        <taxon>Mortierellomycotina</taxon>
        <taxon>Mortierellomycetes</taxon>
        <taxon>Mortierellales</taxon>
        <taxon>Mortierellaceae</taxon>
        <taxon>Entomortierella</taxon>
    </lineage>
</organism>
<feature type="binding site" evidence="5">
    <location>
        <position position="92"/>
    </location>
    <ligand>
        <name>FAD</name>
        <dbReference type="ChEBI" id="CHEBI:57692"/>
    </ligand>
</feature>
<dbReference type="PIRSF" id="PIRSF000137">
    <property type="entry name" value="Alcohol_oxidase"/>
    <property type="match status" value="1"/>
</dbReference>
<sequence length="580" mass="64628">MVAATNGAHFDFIIVGGGTAGNTVAGRLAENPNVSILIVEAGVDNPSEIPEITTPSNAMNLRSSKYDWAYKTTMIKRDDYERIEKPNTRGKVLGGSSSLNYFTWIPGCKKTFDDWEEFGGKEWTWEPLLPYLRKSATYYDDEELYPSELKSIGAGGPLPISHAELIPEMKPFRDVLTRAWLSKGEELTEDIYNGKMNGLTHCVDTIYKGQRSGSFLFVKNKPNITILPSVHSKRLIIDASHTCKGVTVIAPSGDELSFYATREVILSQGVFESPKLLMLSGIGPKHELAKHGIELVLESRHVGQNLMDHPAVPFVLRVKDGFGMDDVLLRAGPRHTDAVSNYQKDKSGPVGSGCLEMVGFPRIDKMLEKDPIYCERKANNGGKDPFQPDGVRPHFELDFVCVFGSAFQWHYPVPKEGNYTSVVVDCVRTVSDPGEVTLNSSDPLIQPNINLNFFADDLDIIAMREGIRWTYDLLLNGDGFKDIVEKEYPWDMPLHSDEEMKRAVLERSQTAFHPTGTARLSKNIDQGVVDPQLRVHGINNLRVIDASVIPVIPDCRIQNSVYMVGEKGADMIKAHHKDLY</sequence>
<evidence type="ECO:0000256" key="2">
    <source>
        <dbReference type="ARBA" id="ARBA00010790"/>
    </source>
</evidence>
<accession>A0A9P6MVM6</accession>
<comment type="caution">
    <text evidence="8">The sequence shown here is derived from an EMBL/GenBank/DDBJ whole genome shotgun (WGS) entry which is preliminary data.</text>
</comment>
<gene>
    <name evidence="8" type="ORF">BGZ80_009837</name>
</gene>
<dbReference type="Gene3D" id="3.50.50.60">
    <property type="entry name" value="FAD/NAD(P)-binding domain"/>
    <property type="match status" value="1"/>
</dbReference>
<evidence type="ECO:0000256" key="3">
    <source>
        <dbReference type="ARBA" id="ARBA00022630"/>
    </source>
</evidence>
<proteinExistence type="inferred from homology"/>
<dbReference type="PROSITE" id="PS00623">
    <property type="entry name" value="GMC_OXRED_1"/>
    <property type="match status" value="1"/>
</dbReference>
<keyword evidence="4 5" id="KW-0274">FAD</keyword>
<dbReference type="Pfam" id="PF05199">
    <property type="entry name" value="GMC_oxred_C"/>
    <property type="match status" value="1"/>
</dbReference>
<evidence type="ECO:0000313" key="8">
    <source>
        <dbReference type="EMBL" id="KAG0015479.1"/>
    </source>
</evidence>
<keyword evidence="3 6" id="KW-0285">Flavoprotein</keyword>
<evidence type="ECO:0000256" key="1">
    <source>
        <dbReference type="ARBA" id="ARBA00001974"/>
    </source>
</evidence>
<dbReference type="PANTHER" id="PTHR11552">
    <property type="entry name" value="GLUCOSE-METHANOL-CHOLINE GMC OXIDOREDUCTASE"/>
    <property type="match status" value="1"/>
</dbReference>
<dbReference type="InterPro" id="IPR012132">
    <property type="entry name" value="GMC_OxRdtase"/>
</dbReference>